<dbReference type="Gene3D" id="2.10.25.10">
    <property type="entry name" value="Laminin"/>
    <property type="match status" value="1"/>
</dbReference>
<dbReference type="AlphaFoldDB" id="A0A8W8MEQ2"/>
<protein>
    <recommendedName>
        <fullName evidence="3">EGF-like domain-containing protein</fullName>
    </recommendedName>
</protein>
<dbReference type="EnsemblMetazoa" id="G32415.4">
    <property type="protein sequence ID" value="G32415.4:cds"/>
    <property type="gene ID" value="G32415"/>
</dbReference>
<evidence type="ECO:0000313" key="1">
    <source>
        <dbReference type="EnsemblMetazoa" id="G32415.4:cds"/>
    </source>
</evidence>
<evidence type="ECO:0000313" key="2">
    <source>
        <dbReference type="Proteomes" id="UP000005408"/>
    </source>
</evidence>
<evidence type="ECO:0008006" key="3">
    <source>
        <dbReference type="Google" id="ProtNLM"/>
    </source>
</evidence>
<sequence length="155" mass="17363">MLVGTCDENALGAFWMGLTMGAILRKIIPISCPVTFPGLLQLTLVSLVLQEPLVSEDHVCSRQVTYYTRERDCAYRDWLSCRYYRYFLKAYFRTESKCCSGYKNVGGRCEPVCFGMTGRQGCSNVGNCEGPDTCRCDSAYRGPQCNNSNYHDPGA</sequence>
<keyword evidence="2" id="KW-1185">Reference proteome</keyword>
<accession>A0A8W8MEQ2</accession>
<reference evidence="1" key="1">
    <citation type="submission" date="2022-08" db="UniProtKB">
        <authorList>
            <consortium name="EnsemblMetazoa"/>
        </authorList>
    </citation>
    <scope>IDENTIFICATION</scope>
    <source>
        <strain evidence="1">05x7-T-G4-1.051#20</strain>
    </source>
</reference>
<name>A0A8W8MEQ2_MAGGI</name>
<proteinExistence type="predicted"/>
<organism evidence="1 2">
    <name type="scientific">Magallana gigas</name>
    <name type="common">Pacific oyster</name>
    <name type="synonym">Crassostrea gigas</name>
    <dbReference type="NCBI Taxonomy" id="29159"/>
    <lineage>
        <taxon>Eukaryota</taxon>
        <taxon>Metazoa</taxon>
        <taxon>Spiralia</taxon>
        <taxon>Lophotrochozoa</taxon>
        <taxon>Mollusca</taxon>
        <taxon>Bivalvia</taxon>
        <taxon>Autobranchia</taxon>
        <taxon>Pteriomorphia</taxon>
        <taxon>Ostreida</taxon>
        <taxon>Ostreoidea</taxon>
        <taxon>Ostreidae</taxon>
        <taxon>Magallana</taxon>
    </lineage>
</organism>
<dbReference type="Proteomes" id="UP000005408">
    <property type="component" value="Unassembled WGS sequence"/>
</dbReference>